<sequence length="116" mass="12847">MPENLFVVAELSAHQKKYNDDDGGGVVFPTVLIPNPKSVHKNLKELIHDQKPWLESVLHKSSAILFRGFTSSVSSASDFNDFVEAFGFEELPYVGGAATHTNVVGRFSILMSLRRI</sequence>
<dbReference type="Proteomes" id="UP001055879">
    <property type="component" value="Linkage Group LG04"/>
</dbReference>
<accession>A0ACB9CMF1</accession>
<evidence type="ECO:0000313" key="1">
    <source>
        <dbReference type="EMBL" id="KAI3735460.1"/>
    </source>
</evidence>
<reference evidence="1 2" key="2">
    <citation type="journal article" date="2022" name="Mol. Ecol. Resour.">
        <title>The genomes of chicory, endive, great burdock and yacon provide insights into Asteraceae paleo-polyploidization history and plant inulin production.</title>
        <authorList>
            <person name="Fan W."/>
            <person name="Wang S."/>
            <person name="Wang H."/>
            <person name="Wang A."/>
            <person name="Jiang F."/>
            <person name="Liu H."/>
            <person name="Zhao H."/>
            <person name="Xu D."/>
            <person name="Zhang Y."/>
        </authorList>
    </citation>
    <scope>NUCLEOTIDE SEQUENCE [LARGE SCALE GENOMIC DNA]</scope>
    <source>
        <strain evidence="2">cv. Niubang</strain>
    </source>
</reference>
<name>A0ACB9CMF1_ARCLA</name>
<protein>
    <submittedName>
        <fullName evidence="1">Uncharacterized protein</fullName>
    </submittedName>
</protein>
<organism evidence="1 2">
    <name type="scientific">Arctium lappa</name>
    <name type="common">Greater burdock</name>
    <name type="synonym">Lappa major</name>
    <dbReference type="NCBI Taxonomy" id="4217"/>
    <lineage>
        <taxon>Eukaryota</taxon>
        <taxon>Viridiplantae</taxon>
        <taxon>Streptophyta</taxon>
        <taxon>Embryophyta</taxon>
        <taxon>Tracheophyta</taxon>
        <taxon>Spermatophyta</taxon>
        <taxon>Magnoliopsida</taxon>
        <taxon>eudicotyledons</taxon>
        <taxon>Gunneridae</taxon>
        <taxon>Pentapetalae</taxon>
        <taxon>asterids</taxon>
        <taxon>campanulids</taxon>
        <taxon>Asterales</taxon>
        <taxon>Asteraceae</taxon>
        <taxon>Carduoideae</taxon>
        <taxon>Cardueae</taxon>
        <taxon>Arctiinae</taxon>
        <taxon>Arctium</taxon>
    </lineage>
</organism>
<dbReference type="EMBL" id="CM042050">
    <property type="protein sequence ID" value="KAI3735460.1"/>
    <property type="molecule type" value="Genomic_DNA"/>
</dbReference>
<proteinExistence type="predicted"/>
<comment type="caution">
    <text evidence="1">The sequence shown here is derived from an EMBL/GenBank/DDBJ whole genome shotgun (WGS) entry which is preliminary data.</text>
</comment>
<gene>
    <name evidence="1" type="ORF">L6452_14958</name>
</gene>
<reference evidence="2" key="1">
    <citation type="journal article" date="2022" name="Mol. Ecol. Resour.">
        <title>The genomes of chicory, endive, great burdock and yacon provide insights into Asteraceae palaeo-polyploidization history and plant inulin production.</title>
        <authorList>
            <person name="Fan W."/>
            <person name="Wang S."/>
            <person name="Wang H."/>
            <person name="Wang A."/>
            <person name="Jiang F."/>
            <person name="Liu H."/>
            <person name="Zhao H."/>
            <person name="Xu D."/>
            <person name="Zhang Y."/>
        </authorList>
    </citation>
    <scope>NUCLEOTIDE SEQUENCE [LARGE SCALE GENOMIC DNA]</scope>
    <source>
        <strain evidence="2">cv. Niubang</strain>
    </source>
</reference>
<keyword evidence="2" id="KW-1185">Reference proteome</keyword>
<evidence type="ECO:0000313" key="2">
    <source>
        <dbReference type="Proteomes" id="UP001055879"/>
    </source>
</evidence>